<gene>
    <name evidence="3" type="ORF">GWO68_00535</name>
</gene>
<keyword evidence="1" id="KW-1133">Transmembrane helix</keyword>
<keyword evidence="4" id="KW-1185">Reference proteome</keyword>
<evidence type="ECO:0000313" key="3">
    <source>
        <dbReference type="EMBL" id="NDK54391.1"/>
    </source>
</evidence>
<dbReference type="EMBL" id="JAAEAA010000001">
    <property type="protein sequence ID" value="NDK54391.1"/>
    <property type="molecule type" value="Genomic_DNA"/>
</dbReference>
<comment type="caution">
    <text evidence="3">The sequence shown here is derived from an EMBL/GenBank/DDBJ whole genome shotgun (WGS) entry which is preliminary data.</text>
</comment>
<dbReference type="Pfam" id="PF12729">
    <property type="entry name" value="4HB_MCP_1"/>
    <property type="match status" value="1"/>
</dbReference>
<protein>
    <recommendedName>
        <fullName evidence="2">Chemotaxis methyl-accepting receptor HlyB-like 4HB MCP domain-containing protein</fullName>
    </recommendedName>
</protein>
<dbReference type="InterPro" id="IPR047347">
    <property type="entry name" value="YvaQ-like_sensor"/>
</dbReference>
<dbReference type="AlphaFoldDB" id="A0A6B2GWN2"/>
<dbReference type="Proteomes" id="UP000478546">
    <property type="component" value="Unassembled WGS sequence"/>
</dbReference>
<reference evidence="3 4" key="1">
    <citation type="submission" date="2020-01" db="EMBL/GenBank/DDBJ databases">
        <authorList>
            <person name="Kim M.K."/>
        </authorList>
    </citation>
    <scope>NUCLEOTIDE SEQUENCE [LARGE SCALE GENOMIC DNA]</scope>
    <source>
        <strain evidence="3 4">BT213</strain>
    </source>
</reference>
<proteinExistence type="predicted"/>
<dbReference type="InterPro" id="IPR024478">
    <property type="entry name" value="HlyB_4HB_MCP"/>
</dbReference>
<sequence>MSWSFGLKQRNKIALAFATIFVIIVLANWFVSYTMERVGRNFQSVYQDRLVPSMDISEILERYYQNRMLLEEHVMAEDISQHKRLRQQITTNAQTIDSLAKKFENTYLVDKELQELATYKVQFRKLVDIQDRILNLSAQGQKAEARQLYRTEGQEAFQDLLTPLHALIRVQGDVGQELYQSADRSVKMLKVLTYLVIGLAVIVALIVGTLLQTSRKLNTVKPQKFNLN</sequence>
<feature type="transmembrane region" description="Helical" evidence="1">
    <location>
        <begin position="12"/>
        <end position="31"/>
    </location>
</feature>
<name>A0A6B2GWN2_9BACT</name>
<keyword evidence="1" id="KW-0472">Membrane</keyword>
<evidence type="ECO:0000259" key="2">
    <source>
        <dbReference type="Pfam" id="PF12729"/>
    </source>
</evidence>
<accession>A0A6B2GWN2</accession>
<evidence type="ECO:0000313" key="4">
    <source>
        <dbReference type="Proteomes" id="UP000478546"/>
    </source>
</evidence>
<organism evidence="3 4">
    <name type="scientific">Pontibacter fetidus</name>
    <dbReference type="NCBI Taxonomy" id="2700082"/>
    <lineage>
        <taxon>Bacteria</taxon>
        <taxon>Pseudomonadati</taxon>
        <taxon>Bacteroidota</taxon>
        <taxon>Cytophagia</taxon>
        <taxon>Cytophagales</taxon>
        <taxon>Hymenobacteraceae</taxon>
        <taxon>Pontibacter</taxon>
    </lineage>
</organism>
<evidence type="ECO:0000256" key="1">
    <source>
        <dbReference type="SAM" id="Phobius"/>
    </source>
</evidence>
<feature type="domain" description="Chemotaxis methyl-accepting receptor HlyB-like 4HB MCP" evidence="2">
    <location>
        <begin position="8"/>
        <end position="185"/>
    </location>
</feature>
<feature type="transmembrane region" description="Helical" evidence="1">
    <location>
        <begin position="191"/>
        <end position="211"/>
    </location>
</feature>
<keyword evidence="1" id="KW-0812">Transmembrane</keyword>
<dbReference type="CDD" id="cd19411">
    <property type="entry name" value="MCP2201-like_sensor"/>
    <property type="match status" value="1"/>
</dbReference>